<gene>
    <name evidence="1" type="ORF">LCGC14_2851910</name>
</gene>
<comment type="caution">
    <text evidence="1">The sequence shown here is derived from an EMBL/GenBank/DDBJ whole genome shotgun (WGS) entry which is preliminary data.</text>
</comment>
<name>A0A0F9AZ28_9ZZZZ</name>
<reference evidence="1" key="1">
    <citation type="journal article" date="2015" name="Nature">
        <title>Complex archaea that bridge the gap between prokaryotes and eukaryotes.</title>
        <authorList>
            <person name="Spang A."/>
            <person name="Saw J.H."/>
            <person name="Jorgensen S.L."/>
            <person name="Zaremba-Niedzwiedzka K."/>
            <person name="Martijn J."/>
            <person name="Lind A.E."/>
            <person name="van Eijk R."/>
            <person name="Schleper C."/>
            <person name="Guy L."/>
            <person name="Ettema T.J."/>
        </authorList>
    </citation>
    <scope>NUCLEOTIDE SEQUENCE</scope>
</reference>
<sequence length="169" mass="19621">MSSIVRQIVESDVMVRELMGQRRRRFRKPKKQRHPDALIRSYRAELVEVLEQTKKLVDAHLVVRLPELQRLAGSRVDESRDDIDTFSQVLSRIFKFVRGLLPQPAEARRSAEQAAQQTARFNITQVRSQFRGVLGIDVFFNEPRLQATLEDFAEENAKLIESISTQFLD</sequence>
<dbReference type="AlphaFoldDB" id="A0A0F9AZ28"/>
<organism evidence="1">
    <name type="scientific">marine sediment metagenome</name>
    <dbReference type="NCBI Taxonomy" id="412755"/>
    <lineage>
        <taxon>unclassified sequences</taxon>
        <taxon>metagenomes</taxon>
        <taxon>ecological metagenomes</taxon>
    </lineage>
</organism>
<dbReference type="EMBL" id="LAZR01054873">
    <property type="protein sequence ID" value="KKK77606.1"/>
    <property type="molecule type" value="Genomic_DNA"/>
</dbReference>
<protein>
    <submittedName>
        <fullName evidence="1">Uncharacterized protein</fullName>
    </submittedName>
</protein>
<accession>A0A0F9AZ28</accession>
<feature type="non-terminal residue" evidence="1">
    <location>
        <position position="169"/>
    </location>
</feature>
<evidence type="ECO:0000313" key="1">
    <source>
        <dbReference type="EMBL" id="KKK77606.1"/>
    </source>
</evidence>
<proteinExistence type="predicted"/>